<gene>
    <name evidence="3" type="ORF">H8744_02240</name>
</gene>
<dbReference type="EMBL" id="JACRTF010000001">
    <property type="protein sequence ID" value="MBC8592079.1"/>
    <property type="molecule type" value="Genomic_DNA"/>
</dbReference>
<proteinExistence type="predicted"/>
<keyword evidence="1" id="KW-0472">Membrane</keyword>
<dbReference type="Proteomes" id="UP000651085">
    <property type="component" value="Unassembled WGS sequence"/>
</dbReference>
<feature type="transmembrane region" description="Helical" evidence="1">
    <location>
        <begin position="30"/>
        <end position="50"/>
    </location>
</feature>
<dbReference type="PANTHER" id="PTHR33608:SF3">
    <property type="entry name" value="SLR2013 PROTEIN"/>
    <property type="match status" value="1"/>
</dbReference>
<protein>
    <submittedName>
        <fullName evidence="3">DUF58 domain-containing protein</fullName>
    </submittedName>
</protein>
<dbReference type="Pfam" id="PF01882">
    <property type="entry name" value="DUF58"/>
    <property type="match status" value="1"/>
</dbReference>
<keyword evidence="4" id="KW-1185">Reference proteome</keyword>
<name>A0A926INB6_9BACT</name>
<feature type="transmembrane region" description="Helical" evidence="1">
    <location>
        <begin position="7"/>
        <end position="24"/>
    </location>
</feature>
<organism evidence="3 4">
    <name type="scientific">Jilunia laotingensis</name>
    <dbReference type="NCBI Taxonomy" id="2763675"/>
    <lineage>
        <taxon>Bacteria</taxon>
        <taxon>Pseudomonadati</taxon>
        <taxon>Bacteroidota</taxon>
        <taxon>Bacteroidia</taxon>
        <taxon>Bacteroidales</taxon>
        <taxon>Bacteroidaceae</taxon>
        <taxon>Jilunia</taxon>
    </lineage>
</organism>
<evidence type="ECO:0000256" key="1">
    <source>
        <dbReference type="SAM" id="Phobius"/>
    </source>
</evidence>
<dbReference type="AlphaFoldDB" id="A0A926INB6"/>
<feature type="domain" description="DUF58" evidence="2">
    <location>
        <begin position="197"/>
        <end position="361"/>
    </location>
</feature>
<dbReference type="InterPro" id="IPR036465">
    <property type="entry name" value="vWFA_dom_sf"/>
</dbReference>
<comment type="caution">
    <text evidence="3">The sequence shown here is derived from an EMBL/GenBank/DDBJ whole genome shotgun (WGS) entry which is preliminary data.</text>
</comment>
<keyword evidence="1" id="KW-0812">Transmembrane</keyword>
<dbReference type="PANTHER" id="PTHR33608">
    <property type="entry name" value="BLL2464 PROTEIN"/>
    <property type="match status" value="1"/>
</dbReference>
<evidence type="ECO:0000313" key="3">
    <source>
        <dbReference type="EMBL" id="MBC8592079.1"/>
    </source>
</evidence>
<dbReference type="InterPro" id="IPR002881">
    <property type="entry name" value="DUF58"/>
</dbReference>
<accession>A0A926INB6</accession>
<evidence type="ECO:0000259" key="2">
    <source>
        <dbReference type="Pfam" id="PF01882"/>
    </source>
</evidence>
<dbReference type="RefSeq" id="WP_262433295.1">
    <property type="nucleotide sequence ID" value="NZ_JACRTF010000001.1"/>
</dbReference>
<keyword evidence="1" id="KW-1133">Transmembrane helix</keyword>
<reference evidence="3" key="1">
    <citation type="submission" date="2020-08" db="EMBL/GenBank/DDBJ databases">
        <title>Genome public.</title>
        <authorList>
            <person name="Liu C."/>
            <person name="Sun Q."/>
        </authorList>
    </citation>
    <scope>NUCLEOTIDE SEQUENCE</scope>
    <source>
        <strain evidence="3">N12</strain>
    </source>
</reference>
<sequence length="436" mass="51099">MYLTRRFYFSMLFIILLLSSGYMFHTLFLMGQLLLGLYLLAIALDVFLLYRVRGITASRQCPARLSNGDDNQIRLRVESSYSFPITLSVIDEIPVVFQLRDVCFHLKLSPGEGKTIKYTLRPTRRGTYAFGHIRVFVSDRIGLVQRRFTCAEQEKVKVYPSFLMLHRYELLAMSDNLTEIGIKKIRRVGHQTEFEQIKEYVKGDDYRTINWKASARRHQLMVNVYQDERSQQIYNVIDKGRVMQQAFRGMTLLDYAINASLVLSYVAMRRDDKAGLVTFNEHFDTFVPASRQSGQMQTLLEKLYAQETTYGETDFSALCVHLSKHVSKRSLLVLYTNFSNLNSMNRQLPYLQQLSRQHRLLVVFFEDSELKEYINRNPVNTEEYYRHVIAEKFTYEKRLIVTTLKQNGIYSVLTTPENLSIDVINKYLEMKSRQLI</sequence>
<evidence type="ECO:0000313" key="4">
    <source>
        <dbReference type="Proteomes" id="UP000651085"/>
    </source>
</evidence>
<dbReference type="SUPFAM" id="SSF53300">
    <property type="entry name" value="vWA-like"/>
    <property type="match status" value="1"/>
</dbReference>